<dbReference type="Proteomes" id="UP000019146">
    <property type="component" value="Plasmid unnamed"/>
</dbReference>
<evidence type="ECO:0000313" key="2">
    <source>
        <dbReference type="Proteomes" id="UP000019146"/>
    </source>
</evidence>
<organism evidence="1 2">
    <name type="scientific">Paraburkholderia caribensis MBA4</name>
    <dbReference type="NCBI Taxonomy" id="1323664"/>
    <lineage>
        <taxon>Bacteria</taxon>
        <taxon>Pseudomonadati</taxon>
        <taxon>Pseudomonadota</taxon>
        <taxon>Betaproteobacteria</taxon>
        <taxon>Burkholderiales</taxon>
        <taxon>Burkholderiaceae</taxon>
        <taxon>Paraburkholderia</taxon>
    </lineage>
</organism>
<evidence type="ECO:0000313" key="1">
    <source>
        <dbReference type="EMBL" id="ALL71211.1"/>
    </source>
</evidence>
<dbReference type="EMBL" id="CP012748">
    <property type="protein sequence ID" value="ALL71211.1"/>
    <property type="molecule type" value="Genomic_DNA"/>
</dbReference>
<name>A0A0P0RQB5_9BURK</name>
<sequence>MRPDTVQDKSSQQDACAASPSALIHFAYAFRSACCYAIQVEHRTRNAP</sequence>
<reference evidence="1 2" key="1">
    <citation type="journal article" date="2014" name="Genome Announc.">
        <title>Draft Genome Sequence of the Haloacid-Degrading Burkholderia caribensis Strain MBA4.</title>
        <authorList>
            <person name="Pan Y."/>
            <person name="Kong K.F."/>
            <person name="Tsang J.S."/>
        </authorList>
    </citation>
    <scope>NUCLEOTIDE SEQUENCE [LARGE SCALE GENOMIC DNA]</scope>
    <source>
        <strain evidence="1 2">MBA4</strain>
        <plasmid evidence="2">Plasmid</plasmid>
    </source>
</reference>
<protein>
    <submittedName>
        <fullName evidence="1">Uncharacterized protein</fullName>
    </submittedName>
</protein>
<accession>A0A0P0RQB5</accession>
<keyword evidence="1" id="KW-0614">Plasmid</keyword>
<dbReference type="KEGG" id="bcai:K788_0001969"/>
<dbReference type="AlphaFoldDB" id="A0A0P0RQB5"/>
<gene>
    <name evidence="1" type="ORF">K788_0001969</name>
</gene>
<proteinExistence type="predicted"/>
<geneLocation type="plasmid" evidence="2"/>